<comment type="similarity">
    <text evidence="1">Belongs to the universal stress protein A family.</text>
</comment>
<dbReference type="OrthoDB" id="6174426at2"/>
<accession>J1RWN3</accession>
<protein>
    <submittedName>
        <fullName evidence="3">Universal stress protein</fullName>
    </submittedName>
</protein>
<feature type="domain" description="UspA" evidence="2">
    <location>
        <begin position="12"/>
        <end position="147"/>
    </location>
</feature>
<evidence type="ECO:0000259" key="2">
    <source>
        <dbReference type="Pfam" id="PF00582"/>
    </source>
</evidence>
<dbReference type="KEGG" id="sauh:SU9_030775"/>
<dbReference type="RefSeq" id="WP_006601739.1">
    <property type="nucleotide sequence ID" value="NZ_CP072931.1"/>
</dbReference>
<dbReference type="Proteomes" id="UP000009036">
    <property type="component" value="Chromosome"/>
</dbReference>
<organism evidence="3">
    <name type="scientific">Streptomyces auratus AGR0001</name>
    <dbReference type="NCBI Taxonomy" id="1160718"/>
    <lineage>
        <taxon>Bacteria</taxon>
        <taxon>Bacillati</taxon>
        <taxon>Actinomycetota</taxon>
        <taxon>Actinomycetes</taxon>
        <taxon>Kitasatosporales</taxon>
        <taxon>Streptomycetaceae</taxon>
        <taxon>Streptomyces</taxon>
    </lineage>
</organism>
<proteinExistence type="inferred from homology"/>
<reference evidence="3" key="1">
    <citation type="journal article" date="2012" name="J. Bacteriol.">
        <title>Genome Sequence of Streptomyces auratus Strain AGR0001, a Phoslactomycin-Producing Actinomycete.</title>
        <authorList>
            <person name="Han X."/>
            <person name="Li M."/>
            <person name="Ding Z."/>
            <person name="Zhao J."/>
            <person name="Ji K."/>
            <person name="Wen M."/>
            <person name="Lu T."/>
        </authorList>
    </citation>
    <scope>NUCLEOTIDE SEQUENCE [LARGE SCALE GENOMIC DNA]</scope>
    <source>
        <strain evidence="3">AGR0001</strain>
    </source>
</reference>
<evidence type="ECO:0000313" key="4">
    <source>
        <dbReference type="EMBL" id="QTZ95301.1"/>
    </source>
</evidence>
<dbReference type="SUPFAM" id="SSF52402">
    <property type="entry name" value="Adenine nucleotide alpha hydrolases-like"/>
    <property type="match status" value="1"/>
</dbReference>
<gene>
    <name evidence="3" type="ORF">SU9_00760</name>
    <name evidence="4" type="ORF">SU9_030775</name>
</gene>
<dbReference type="InterPro" id="IPR006016">
    <property type="entry name" value="UspA"/>
</dbReference>
<evidence type="ECO:0000313" key="3">
    <source>
        <dbReference type="EMBL" id="EJJ08969.1"/>
    </source>
</evidence>
<dbReference type="PANTHER" id="PTHR46553">
    <property type="entry name" value="ADENINE NUCLEOTIDE ALPHA HYDROLASES-LIKE SUPERFAMILY PROTEIN"/>
    <property type="match status" value="1"/>
</dbReference>
<name>J1RWN3_9ACTN</name>
<dbReference type="Pfam" id="PF00582">
    <property type="entry name" value="Usp"/>
    <property type="match status" value="1"/>
</dbReference>
<dbReference type="PRINTS" id="PR01438">
    <property type="entry name" value="UNVRSLSTRESS"/>
</dbReference>
<sequence>MNSSQPNGSECIVVGVDGSESSKEALHWAVRQAELDHCTVNAVLAWEYPPLYGSIGWIDAPQALATDLKVRADQTLDGAISEVVRAQDAPRVAATVAYGTPSGVLQHAAQDASLLVVGRRRHGIMGALRGSLSRHFTRHAPCPVVVVSEQSRRA</sequence>
<dbReference type="PATRIC" id="fig|1160718.3.peg.156"/>
<keyword evidence="5" id="KW-1185">Reference proteome</keyword>
<dbReference type="STRING" id="1160718.SU9_00760"/>
<dbReference type="PANTHER" id="PTHR46553:SF3">
    <property type="entry name" value="ADENINE NUCLEOTIDE ALPHA HYDROLASES-LIKE SUPERFAMILY PROTEIN"/>
    <property type="match status" value="1"/>
</dbReference>
<dbReference type="AlphaFoldDB" id="J1RWN3"/>
<dbReference type="EMBL" id="CP072931">
    <property type="protein sequence ID" value="QTZ95301.1"/>
    <property type="molecule type" value="Genomic_DNA"/>
</dbReference>
<reference evidence="4" key="2">
    <citation type="submission" date="2021-04" db="EMBL/GenBank/DDBJ databases">
        <authorList>
            <person name="Wen M.-L."/>
            <person name="Han X.-L."/>
            <person name="Xiong J."/>
        </authorList>
    </citation>
    <scope>NUCLEOTIDE SEQUENCE</scope>
    <source>
        <strain evidence="4">AGR0001</strain>
    </source>
</reference>
<dbReference type="InterPro" id="IPR014729">
    <property type="entry name" value="Rossmann-like_a/b/a_fold"/>
</dbReference>
<dbReference type="CDD" id="cd00293">
    <property type="entry name" value="USP-like"/>
    <property type="match status" value="1"/>
</dbReference>
<dbReference type="EMBL" id="AJGV01000005">
    <property type="protein sequence ID" value="EJJ08969.1"/>
    <property type="molecule type" value="Genomic_DNA"/>
</dbReference>
<dbReference type="InterPro" id="IPR006015">
    <property type="entry name" value="Universal_stress_UspA"/>
</dbReference>
<dbReference type="eggNOG" id="COG0589">
    <property type="taxonomic scope" value="Bacteria"/>
</dbReference>
<evidence type="ECO:0000256" key="1">
    <source>
        <dbReference type="ARBA" id="ARBA00008791"/>
    </source>
</evidence>
<evidence type="ECO:0000313" key="5">
    <source>
        <dbReference type="Proteomes" id="UP000009036"/>
    </source>
</evidence>
<dbReference type="Gene3D" id="3.40.50.620">
    <property type="entry name" value="HUPs"/>
    <property type="match status" value="1"/>
</dbReference>
<dbReference type="HOGENOM" id="CLU_049301_9_5_11"/>